<dbReference type="OrthoDB" id="5832996at2759"/>
<feature type="region of interest" description="Disordered" evidence="1">
    <location>
        <begin position="1"/>
        <end position="60"/>
    </location>
</feature>
<evidence type="ECO:0000313" key="2">
    <source>
        <dbReference type="EMBL" id="PIC52307.1"/>
    </source>
</evidence>
<accession>A0A2G5VKR9</accession>
<feature type="region of interest" description="Disordered" evidence="1">
    <location>
        <begin position="72"/>
        <end position="182"/>
    </location>
</feature>
<dbReference type="PANTHER" id="PTHR37444">
    <property type="entry name" value="PROTEIN CBG24900-RELATED"/>
    <property type="match status" value="1"/>
</dbReference>
<feature type="compositionally biased region" description="Basic and acidic residues" evidence="1">
    <location>
        <begin position="161"/>
        <end position="182"/>
    </location>
</feature>
<sequence length="451" mass="50593">MVNSVNLPVRKREEKCRRKEGKSQCRRGVPKPKAPPAAVSLPTKSPSPASTPLAPLPPPVVPPPMTNVTLPIPTNILKDPTAMTTNVPSREGKAIRRKIKDKVEKDVPKTTIRKKKNSATATQSISIDQRTSSENDGPVGSRNEKKKKNSQTSSNSGRKKLSTENKSDGSKEPSDNEDKPKFNKDLAKNFLKHMMESQRARRRSADARLETMPESSQMNISAKAFRKKKGSGKLPQDSNIFKPNGDPVWVVSDLPLEECLKTEDGVTVTNPELAQALADENLTMDERNYIEYGGEYMACNLKKGLSLPEDYQFDPLAPEETLEANNKYINGEAIIYNTAKNWVDLSENSMKRFAERQDGMDQRVRPRHSLDNTTTTTETTTLSLPPTLTASQEKLQLKTCVMSIVTFNIKQNITVNYDRRQPITSVQRFRKRMNNTYSSEQTTQVESKEKI</sequence>
<dbReference type="EMBL" id="PDUG01000001">
    <property type="protein sequence ID" value="PIC52307.1"/>
    <property type="molecule type" value="Genomic_DNA"/>
</dbReference>
<feature type="compositionally biased region" description="Low complexity" evidence="1">
    <location>
        <begin position="36"/>
        <end position="53"/>
    </location>
</feature>
<evidence type="ECO:0000256" key="1">
    <source>
        <dbReference type="SAM" id="MobiDB-lite"/>
    </source>
</evidence>
<gene>
    <name evidence="2" type="primary">Cnig_chr_I.g2466</name>
    <name evidence="2" type="ORF">B9Z55_002466</name>
</gene>
<dbReference type="AlphaFoldDB" id="A0A2G5VKR9"/>
<name>A0A2G5VKR9_9PELO</name>
<feature type="compositionally biased region" description="Basic and acidic residues" evidence="1">
    <location>
        <begin position="196"/>
        <end position="211"/>
    </location>
</feature>
<keyword evidence="3" id="KW-1185">Reference proteome</keyword>
<reference evidence="3" key="1">
    <citation type="submission" date="2017-10" db="EMBL/GenBank/DDBJ databases">
        <title>Rapid genome shrinkage in a self-fertile nematode reveals novel sperm competition proteins.</title>
        <authorList>
            <person name="Yin D."/>
            <person name="Schwarz E.M."/>
            <person name="Thomas C.G."/>
            <person name="Felde R.L."/>
            <person name="Korf I.F."/>
            <person name="Cutter A.D."/>
            <person name="Schartner C.M."/>
            <person name="Ralston E.J."/>
            <person name="Meyer B.J."/>
            <person name="Haag E.S."/>
        </authorList>
    </citation>
    <scope>NUCLEOTIDE SEQUENCE [LARGE SCALE GENOMIC DNA]</scope>
    <source>
        <strain evidence="3">JU1422</strain>
    </source>
</reference>
<feature type="region of interest" description="Disordered" evidence="1">
    <location>
        <begin position="356"/>
        <end position="382"/>
    </location>
</feature>
<feature type="compositionally biased region" description="Basic and acidic residues" evidence="1">
    <location>
        <begin position="10"/>
        <end position="23"/>
    </location>
</feature>
<feature type="compositionally biased region" description="Low complexity" evidence="1">
    <location>
        <begin position="373"/>
        <end position="382"/>
    </location>
</feature>
<dbReference type="PANTHER" id="PTHR37444:SF1">
    <property type="entry name" value="HUN DOMAIN-CONTAINING PROTEIN-RELATED"/>
    <property type="match status" value="1"/>
</dbReference>
<evidence type="ECO:0000313" key="3">
    <source>
        <dbReference type="Proteomes" id="UP000230233"/>
    </source>
</evidence>
<protein>
    <submittedName>
        <fullName evidence="2">Uncharacterized protein</fullName>
    </submittedName>
</protein>
<proteinExistence type="predicted"/>
<feature type="region of interest" description="Disordered" evidence="1">
    <location>
        <begin position="196"/>
        <end position="218"/>
    </location>
</feature>
<comment type="caution">
    <text evidence="2">The sequence shown here is derived from an EMBL/GenBank/DDBJ whole genome shotgun (WGS) entry which is preliminary data.</text>
</comment>
<organism evidence="2 3">
    <name type="scientific">Caenorhabditis nigoni</name>
    <dbReference type="NCBI Taxonomy" id="1611254"/>
    <lineage>
        <taxon>Eukaryota</taxon>
        <taxon>Metazoa</taxon>
        <taxon>Ecdysozoa</taxon>
        <taxon>Nematoda</taxon>
        <taxon>Chromadorea</taxon>
        <taxon>Rhabditida</taxon>
        <taxon>Rhabditina</taxon>
        <taxon>Rhabditomorpha</taxon>
        <taxon>Rhabditoidea</taxon>
        <taxon>Rhabditidae</taxon>
        <taxon>Peloderinae</taxon>
        <taxon>Caenorhabditis</taxon>
    </lineage>
</organism>
<dbReference type="STRING" id="1611254.A0A2G5VKR9"/>
<dbReference type="Proteomes" id="UP000230233">
    <property type="component" value="Chromosome I"/>
</dbReference>
<feature type="compositionally biased region" description="Basic and acidic residues" evidence="1">
    <location>
        <begin position="356"/>
        <end position="370"/>
    </location>
</feature>
<feature type="compositionally biased region" description="Polar residues" evidence="1">
    <location>
        <begin position="118"/>
        <end position="135"/>
    </location>
</feature>